<evidence type="ECO:0008006" key="3">
    <source>
        <dbReference type="Google" id="ProtNLM"/>
    </source>
</evidence>
<evidence type="ECO:0000313" key="1">
    <source>
        <dbReference type="EMBL" id="KAH8690931.1"/>
    </source>
</evidence>
<sequence>MDKFKVYVDYILSITGYVIAWVNKTAKGIAQKLFGLNPEFVEETDQEVNPDGQPKTKAEFVANVKKAFQNTPAERFFKNNPKFIEELAEKAAALADDPTTPICGKDLLPKTAQVTMHQQVLYCDDSSSMKREGRWDSQNKLINRIARVTTRILPEGEGVYMRYINQQIPNSDSLQFEDLVDVIKPLTWGGDTPIGTNLKSKVLEPLVYSKLPNNLKRPLLVSVITDGMPEPEPKSTFVDAIVECGDKLEAAGLPRESVKFVIGQVGSAKVATKFLQDIDSETRIADVIFVASEKLDVTASNLESDWKMDEWLIETLYSPIMKSENKKVK</sequence>
<dbReference type="RefSeq" id="XP_046067127.1">
    <property type="nucleotide sequence ID" value="XM_046219177.1"/>
</dbReference>
<dbReference type="PANTHER" id="PTHR34706:SF3">
    <property type="entry name" value="ANKYRIN REPEAT PROTEIN (AFU_ORTHOLOGUE AFUA_7G06200)"/>
    <property type="match status" value="1"/>
</dbReference>
<dbReference type="AlphaFoldDB" id="A0AAD4KLN2"/>
<protein>
    <recommendedName>
        <fullName evidence="3">VWFA domain-containing protein</fullName>
    </recommendedName>
</protein>
<dbReference type="SUPFAM" id="SSF53300">
    <property type="entry name" value="vWA-like"/>
    <property type="match status" value="1"/>
</dbReference>
<accession>A0AAD4KLN2</accession>
<dbReference type="InterPro" id="IPR036465">
    <property type="entry name" value="vWFA_dom_sf"/>
</dbReference>
<dbReference type="PANTHER" id="PTHR34706">
    <property type="entry name" value="SLR1338 PROTEIN"/>
    <property type="match status" value="1"/>
</dbReference>
<proteinExistence type="predicted"/>
<organism evidence="1 2">
    <name type="scientific">Talaromyces proteolyticus</name>
    <dbReference type="NCBI Taxonomy" id="1131652"/>
    <lineage>
        <taxon>Eukaryota</taxon>
        <taxon>Fungi</taxon>
        <taxon>Dikarya</taxon>
        <taxon>Ascomycota</taxon>
        <taxon>Pezizomycotina</taxon>
        <taxon>Eurotiomycetes</taxon>
        <taxon>Eurotiomycetidae</taxon>
        <taxon>Eurotiales</taxon>
        <taxon>Trichocomaceae</taxon>
        <taxon>Talaromyces</taxon>
        <taxon>Talaromyces sect. Bacilispori</taxon>
    </lineage>
</organism>
<dbReference type="Proteomes" id="UP001201262">
    <property type="component" value="Unassembled WGS sequence"/>
</dbReference>
<comment type="caution">
    <text evidence="1">The sequence shown here is derived from an EMBL/GenBank/DDBJ whole genome shotgun (WGS) entry which is preliminary data.</text>
</comment>
<dbReference type="GeneID" id="70249464"/>
<evidence type="ECO:0000313" key="2">
    <source>
        <dbReference type="Proteomes" id="UP001201262"/>
    </source>
</evidence>
<keyword evidence="2" id="KW-1185">Reference proteome</keyword>
<reference evidence="1" key="1">
    <citation type="submission" date="2021-12" db="EMBL/GenBank/DDBJ databases">
        <title>Convergent genome expansion in fungi linked to evolution of root-endophyte symbiosis.</title>
        <authorList>
            <consortium name="DOE Joint Genome Institute"/>
            <person name="Ke Y.-H."/>
            <person name="Bonito G."/>
            <person name="Liao H.-L."/>
            <person name="Looney B."/>
            <person name="Rojas-Flechas A."/>
            <person name="Nash J."/>
            <person name="Hameed K."/>
            <person name="Schadt C."/>
            <person name="Martin F."/>
            <person name="Crous P.W."/>
            <person name="Miettinen O."/>
            <person name="Magnuson J.K."/>
            <person name="Labbe J."/>
            <person name="Jacobson D."/>
            <person name="Doktycz M.J."/>
            <person name="Veneault-Fourrey C."/>
            <person name="Kuo A."/>
            <person name="Mondo S."/>
            <person name="Calhoun S."/>
            <person name="Riley R."/>
            <person name="Ohm R."/>
            <person name="LaButti K."/>
            <person name="Andreopoulos B."/>
            <person name="Pangilinan J."/>
            <person name="Nolan M."/>
            <person name="Tritt A."/>
            <person name="Clum A."/>
            <person name="Lipzen A."/>
            <person name="Daum C."/>
            <person name="Barry K."/>
            <person name="Grigoriev I.V."/>
            <person name="Vilgalys R."/>
        </authorList>
    </citation>
    <scope>NUCLEOTIDE SEQUENCE</scope>
    <source>
        <strain evidence="1">PMI_201</strain>
    </source>
</reference>
<gene>
    <name evidence="1" type="ORF">BGW36DRAFT_411674</name>
</gene>
<dbReference type="EMBL" id="JAJTJA010000013">
    <property type="protein sequence ID" value="KAH8690931.1"/>
    <property type="molecule type" value="Genomic_DNA"/>
</dbReference>
<name>A0AAD4KLN2_9EURO</name>